<dbReference type="Proteomes" id="UP001168821">
    <property type="component" value="Unassembled WGS sequence"/>
</dbReference>
<dbReference type="AlphaFoldDB" id="A0AA38LXU0"/>
<proteinExistence type="predicted"/>
<accession>A0AA38LXU0</accession>
<organism evidence="1 2">
    <name type="scientific">Zophobas morio</name>
    <dbReference type="NCBI Taxonomy" id="2755281"/>
    <lineage>
        <taxon>Eukaryota</taxon>
        <taxon>Metazoa</taxon>
        <taxon>Ecdysozoa</taxon>
        <taxon>Arthropoda</taxon>
        <taxon>Hexapoda</taxon>
        <taxon>Insecta</taxon>
        <taxon>Pterygota</taxon>
        <taxon>Neoptera</taxon>
        <taxon>Endopterygota</taxon>
        <taxon>Coleoptera</taxon>
        <taxon>Polyphaga</taxon>
        <taxon>Cucujiformia</taxon>
        <taxon>Tenebrionidae</taxon>
        <taxon>Zophobas</taxon>
    </lineage>
</organism>
<comment type="caution">
    <text evidence="1">The sequence shown here is derived from an EMBL/GenBank/DDBJ whole genome shotgun (WGS) entry which is preliminary data.</text>
</comment>
<dbReference type="EMBL" id="JALNTZ010003991">
    <property type="protein sequence ID" value="KAJ3615638.1"/>
    <property type="molecule type" value="Genomic_DNA"/>
</dbReference>
<keyword evidence="2" id="KW-1185">Reference proteome</keyword>
<evidence type="ECO:0000313" key="2">
    <source>
        <dbReference type="Proteomes" id="UP001168821"/>
    </source>
</evidence>
<reference evidence="1" key="1">
    <citation type="journal article" date="2023" name="G3 (Bethesda)">
        <title>Whole genome assemblies of Zophobas morio and Tenebrio molitor.</title>
        <authorList>
            <person name="Kaur S."/>
            <person name="Stinson S.A."/>
            <person name="diCenzo G.C."/>
        </authorList>
    </citation>
    <scope>NUCLEOTIDE SEQUENCE</scope>
    <source>
        <strain evidence="1">QUZm001</strain>
    </source>
</reference>
<name>A0AA38LXU0_9CUCU</name>
<gene>
    <name evidence="1" type="ORF">Zmor_012412</name>
</gene>
<sequence>MYFRPLDQSDASEVLLENSESSHEEIANIKNNSCSSNNPMTNSSHTTDISNNITVRNTTNINKNLHSNIIEILLKVMIVVSFPPLRVTATQKSLETQRSPKSFKDTVDVEIGSASDTLFLFNKGPCTTGPPCELVKRKSLLLPFAKTKRPIRVQLLQGNGAMTLR</sequence>
<protein>
    <submittedName>
        <fullName evidence="1">Uncharacterized protein</fullName>
    </submittedName>
</protein>
<evidence type="ECO:0000313" key="1">
    <source>
        <dbReference type="EMBL" id="KAJ3615638.1"/>
    </source>
</evidence>